<gene>
    <name evidence="7" type="ORF">Adt_22682</name>
</gene>
<dbReference type="Proteomes" id="UP001604336">
    <property type="component" value="Unassembled WGS sequence"/>
</dbReference>
<feature type="compositionally biased region" description="Basic and acidic residues" evidence="5">
    <location>
        <begin position="36"/>
        <end position="45"/>
    </location>
</feature>
<feature type="domain" description="C3H1-type" evidence="6">
    <location>
        <begin position="286"/>
        <end position="312"/>
    </location>
</feature>
<keyword evidence="1 4" id="KW-0479">Metal-binding</keyword>
<feature type="zinc finger region" description="C3H1-type" evidence="4">
    <location>
        <begin position="286"/>
        <end position="312"/>
    </location>
</feature>
<dbReference type="InterPro" id="IPR036855">
    <property type="entry name" value="Znf_CCCH_sf"/>
</dbReference>
<dbReference type="SMART" id="SM00356">
    <property type="entry name" value="ZnF_C3H1"/>
    <property type="match status" value="3"/>
</dbReference>
<feature type="domain" description="C3H1-type" evidence="6">
    <location>
        <begin position="154"/>
        <end position="181"/>
    </location>
</feature>
<evidence type="ECO:0000259" key="6">
    <source>
        <dbReference type="PROSITE" id="PS50103"/>
    </source>
</evidence>
<dbReference type="SUPFAM" id="SSF90229">
    <property type="entry name" value="CCCH zinc finger"/>
    <property type="match status" value="1"/>
</dbReference>
<name>A0ABD1S8S6_9LAMI</name>
<comment type="caution">
    <text evidence="7">The sequence shown here is derived from an EMBL/GenBank/DDBJ whole genome shotgun (WGS) entry which is preliminary data.</text>
</comment>
<feature type="region of interest" description="Disordered" evidence="5">
    <location>
        <begin position="1"/>
        <end position="159"/>
    </location>
</feature>
<protein>
    <recommendedName>
        <fullName evidence="6">C3H1-type domain-containing protein</fullName>
    </recommendedName>
</protein>
<dbReference type="InterPro" id="IPR052650">
    <property type="entry name" value="Zinc_finger_CCCH"/>
</dbReference>
<dbReference type="EMBL" id="JBFOLK010000007">
    <property type="protein sequence ID" value="KAL2497132.1"/>
    <property type="molecule type" value="Genomic_DNA"/>
</dbReference>
<dbReference type="PANTHER" id="PTHR36886">
    <property type="entry name" value="PROTEIN FRIGIDA-ESSENTIAL 1"/>
    <property type="match status" value="1"/>
</dbReference>
<proteinExistence type="predicted"/>
<feature type="compositionally biased region" description="Basic and acidic residues" evidence="5">
    <location>
        <begin position="80"/>
        <end position="107"/>
    </location>
</feature>
<organism evidence="7 8">
    <name type="scientific">Abeliophyllum distichum</name>
    <dbReference type="NCBI Taxonomy" id="126358"/>
    <lineage>
        <taxon>Eukaryota</taxon>
        <taxon>Viridiplantae</taxon>
        <taxon>Streptophyta</taxon>
        <taxon>Embryophyta</taxon>
        <taxon>Tracheophyta</taxon>
        <taxon>Spermatophyta</taxon>
        <taxon>Magnoliopsida</taxon>
        <taxon>eudicotyledons</taxon>
        <taxon>Gunneridae</taxon>
        <taxon>Pentapetalae</taxon>
        <taxon>asterids</taxon>
        <taxon>lamiids</taxon>
        <taxon>Lamiales</taxon>
        <taxon>Oleaceae</taxon>
        <taxon>Forsythieae</taxon>
        <taxon>Abeliophyllum</taxon>
    </lineage>
</organism>
<keyword evidence="8" id="KW-1185">Reference proteome</keyword>
<evidence type="ECO:0000313" key="8">
    <source>
        <dbReference type="Proteomes" id="UP001604336"/>
    </source>
</evidence>
<feature type="zinc finger region" description="C3H1-type" evidence="4">
    <location>
        <begin position="237"/>
        <end position="264"/>
    </location>
</feature>
<evidence type="ECO:0000256" key="1">
    <source>
        <dbReference type="ARBA" id="ARBA00022723"/>
    </source>
</evidence>
<feature type="zinc finger region" description="C3H1-type" evidence="4">
    <location>
        <begin position="154"/>
        <end position="181"/>
    </location>
</feature>
<evidence type="ECO:0000256" key="5">
    <source>
        <dbReference type="SAM" id="MobiDB-lite"/>
    </source>
</evidence>
<sequence>MAEIRKRRSLWDMEDETEPSAGMSGYNSLTWKKHHSSYDNGRDQEFSASENTNELVSIDDSGLPSSEPLQGNNVSLDFDELGHRNHNHTPEKDWSHSSRYPVRDRSRSRGRCRSRSSTRTRSHGRTRGQTRSRSPIRDHRRGSYRLNDRRGGSEKSSQSCKDFAAGRCRRASQCRLVHPNNINHKEGDCLENDKAEIWRNRTEHDRALQHANNRGFRSRDRGSYLYYGNDKQFRNRSRSTVCCKHFTRGRCTWGETCRFSHHVASADNYDIGTDNALFYKHRKHQSNGKPPCKYFVAGRCNRDNCRFPHDDDAPKLDGILGRAGGDTGNCSFYDKNKWSGPTRDDAIMVNEQEHLRIFPGSQSPYQDGISTHVGGQNSKKEVVRHDLSTTALQQNVSACSDFQQHHHRLVEDKVVNLFGSVTPGDVKHSRNTMVPVPLPRLVLNQNAEIMISGHSFISNGTDINKHMLGCNPSNGPDMDLYEPEQHTNPPLSILDSGYGSSKIEYHGSLQLKQQEFSTNSEVNGGNKTVVEECKVPEENKCSEQGKVEGAGTNKDEKGMSLFKYALFEFVKMILKPAWKEGRINREVHKTVVRKVVDKVITIQGDHIPKTQNTINQYLYDSEDKITKLVKEYVDRYSKTDS</sequence>
<keyword evidence="3 4" id="KW-0862">Zinc</keyword>
<feature type="compositionally biased region" description="Basic residues" evidence="5">
    <location>
        <begin position="108"/>
        <end position="130"/>
    </location>
</feature>
<feature type="domain" description="C3H1-type" evidence="6">
    <location>
        <begin position="237"/>
        <end position="264"/>
    </location>
</feature>
<feature type="compositionally biased region" description="Polar residues" evidence="5">
    <location>
        <begin position="46"/>
        <end position="55"/>
    </location>
</feature>
<dbReference type="InterPro" id="IPR000571">
    <property type="entry name" value="Znf_CCCH"/>
</dbReference>
<feature type="compositionally biased region" description="Polar residues" evidence="5">
    <location>
        <begin position="63"/>
        <end position="75"/>
    </location>
</feature>
<dbReference type="AlphaFoldDB" id="A0ABD1S8S6"/>
<accession>A0ABD1S8S6</accession>
<reference evidence="8" key="1">
    <citation type="submission" date="2024-07" db="EMBL/GenBank/DDBJ databases">
        <title>Two chromosome-level genome assemblies of Korean endemic species Abeliophyllum distichum and Forsythia ovata (Oleaceae).</title>
        <authorList>
            <person name="Jang H."/>
        </authorList>
    </citation>
    <scope>NUCLEOTIDE SEQUENCE [LARGE SCALE GENOMIC DNA]</scope>
</reference>
<dbReference type="PROSITE" id="PS50103">
    <property type="entry name" value="ZF_C3H1"/>
    <property type="match status" value="3"/>
</dbReference>
<dbReference type="PANTHER" id="PTHR36886:SF8">
    <property type="entry name" value="ZINC FINGER CCCH DOMAIN-CONTAINING PROTEIN 38"/>
    <property type="match status" value="1"/>
</dbReference>
<dbReference type="Gene3D" id="4.10.1000.10">
    <property type="entry name" value="Zinc finger, CCCH-type"/>
    <property type="match status" value="1"/>
</dbReference>
<evidence type="ECO:0000313" key="7">
    <source>
        <dbReference type="EMBL" id="KAL2497132.1"/>
    </source>
</evidence>
<evidence type="ECO:0000256" key="4">
    <source>
        <dbReference type="PROSITE-ProRule" id="PRU00723"/>
    </source>
</evidence>
<evidence type="ECO:0000256" key="2">
    <source>
        <dbReference type="ARBA" id="ARBA00022771"/>
    </source>
</evidence>
<keyword evidence="2 4" id="KW-0863">Zinc-finger</keyword>
<dbReference type="GO" id="GO:0008270">
    <property type="term" value="F:zinc ion binding"/>
    <property type="evidence" value="ECO:0007669"/>
    <property type="project" value="UniProtKB-KW"/>
</dbReference>
<evidence type="ECO:0000256" key="3">
    <source>
        <dbReference type="ARBA" id="ARBA00022833"/>
    </source>
</evidence>